<reference evidence="1" key="1">
    <citation type="submission" date="2021-05" db="EMBL/GenBank/DDBJ databases">
        <authorList>
            <person name="Alioto T."/>
            <person name="Alioto T."/>
            <person name="Gomez Garrido J."/>
        </authorList>
    </citation>
    <scope>NUCLEOTIDE SEQUENCE</scope>
</reference>
<accession>A0A8D8B8E7</accession>
<evidence type="ECO:0000313" key="1">
    <source>
        <dbReference type="EMBL" id="CAG6467091.1"/>
    </source>
</evidence>
<dbReference type="AlphaFoldDB" id="A0A8D8B8E7"/>
<sequence>MWRPEQNIHHRQLAGRVPLLPEQRHPDQVLVLRPDGHLFAVAAAAAGRAPVHQRRPVRAVAESAPSPFVVAGRWHRWCVPAHVLLPFAELRHNLQNTNNKRTNAESLDRPTGWVY</sequence>
<dbReference type="EMBL" id="HBUE01057516">
    <property type="protein sequence ID" value="CAG6467095.1"/>
    <property type="molecule type" value="Transcribed_RNA"/>
</dbReference>
<proteinExistence type="predicted"/>
<name>A0A8D8B8E7_CULPI</name>
<dbReference type="EMBL" id="HBUE01057514">
    <property type="protein sequence ID" value="CAG6467091.1"/>
    <property type="molecule type" value="Transcribed_RNA"/>
</dbReference>
<protein>
    <submittedName>
        <fullName evidence="1">(northern house mosquito) hypothetical protein</fullName>
    </submittedName>
</protein>
<dbReference type="EMBL" id="HBUE01057515">
    <property type="protein sequence ID" value="CAG6467093.1"/>
    <property type="molecule type" value="Transcribed_RNA"/>
</dbReference>
<organism evidence="1">
    <name type="scientific">Culex pipiens</name>
    <name type="common">House mosquito</name>
    <dbReference type="NCBI Taxonomy" id="7175"/>
    <lineage>
        <taxon>Eukaryota</taxon>
        <taxon>Metazoa</taxon>
        <taxon>Ecdysozoa</taxon>
        <taxon>Arthropoda</taxon>
        <taxon>Hexapoda</taxon>
        <taxon>Insecta</taxon>
        <taxon>Pterygota</taxon>
        <taxon>Neoptera</taxon>
        <taxon>Endopterygota</taxon>
        <taxon>Diptera</taxon>
        <taxon>Nematocera</taxon>
        <taxon>Culicoidea</taxon>
        <taxon>Culicidae</taxon>
        <taxon>Culicinae</taxon>
        <taxon>Culicini</taxon>
        <taxon>Culex</taxon>
        <taxon>Culex</taxon>
    </lineage>
</organism>